<dbReference type="EMBL" id="KN847492">
    <property type="protein sequence ID" value="KIW21663.1"/>
    <property type="molecule type" value="Genomic_DNA"/>
</dbReference>
<dbReference type="GO" id="GO:0016491">
    <property type="term" value="F:oxidoreductase activity"/>
    <property type="evidence" value="ECO:0007669"/>
    <property type="project" value="UniProtKB-KW"/>
</dbReference>
<dbReference type="SUPFAM" id="SSF51735">
    <property type="entry name" value="NAD(P)-binding Rossmann-fold domains"/>
    <property type="match status" value="1"/>
</dbReference>
<proteinExistence type="inferred from homology"/>
<dbReference type="HOGENOM" id="CLU_010194_44_4_1"/>
<sequence>MPHRVTANAPVVPSKDMAPLPKNFAPVFFRNQFCTTIELPTKQKYPNVAGQVAIITGSNGGIGFDAAQQLLSLGLSHLIMGVRSLSRGNEAASKLKAAHPSAKIDVWQLDMESYESIQAFARKCNETLSRIDIAILNAGIGPLTYQTVRSTGHELTLQVNHLGTVFLSILLLPILKIKSPGMTPPHLTIVNSVTAHLVKFPNRRQRPLLASFDNPKTFNPQEQYGVSKLISQLFLVKLAELVDPNDVIINMVDPGLVKGTGLARDTKGMQAVAAKMFFGIAGRPVARGAATYVHAVLGHDKDSHGCFLMNSKIAPLSGWYYTEGKTVNDVIWNETLQELSFANAEQIIASMQRTV</sequence>
<dbReference type="GeneID" id="27329326"/>
<dbReference type="Pfam" id="PF00106">
    <property type="entry name" value="adh_short"/>
    <property type="match status" value="1"/>
</dbReference>
<evidence type="ECO:0008006" key="6">
    <source>
        <dbReference type="Google" id="ProtNLM"/>
    </source>
</evidence>
<evidence type="ECO:0000313" key="4">
    <source>
        <dbReference type="EMBL" id="KIW21663.1"/>
    </source>
</evidence>
<dbReference type="PANTHER" id="PTHR24320:SF252">
    <property type="entry name" value="DEHYDROGENASE_REDUCTASE FAMILY PROTEIN, PUTATIVE (AFU_ORTHOLOGUE AFUA_3G08550)-RELATED"/>
    <property type="match status" value="1"/>
</dbReference>
<organism evidence="4 5">
    <name type="scientific">Exophiala spinifera</name>
    <dbReference type="NCBI Taxonomy" id="91928"/>
    <lineage>
        <taxon>Eukaryota</taxon>
        <taxon>Fungi</taxon>
        <taxon>Dikarya</taxon>
        <taxon>Ascomycota</taxon>
        <taxon>Pezizomycotina</taxon>
        <taxon>Eurotiomycetes</taxon>
        <taxon>Chaetothyriomycetidae</taxon>
        <taxon>Chaetothyriales</taxon>
        <taxon>Herpotrichiellaceae</taxon>
        <taxon>Exophiala</taxon>
    </lineage>
</organism>
<dbReference type="Proteomes" id="UP000053328">
    <property type="component" value="Unassembled WGS sequence"/>
</dbReference>
<dbReference type="InterPro" id="IPR002347">
    <property type="entry name" value="SDR_fam"/>
</dbReference>
<accession>A0A0D2BRG4</accession>
<dbReference type="VEuPathDB" id="FungiDB:PV08_02243"/>
<dbReference type="PRINTS" id="PR00081">
    <property type="entry name" value="GDHRDH"/>
</dbReference>
<dbReference type="STRING" id="91928.A0A0D2BRG4"/>
<comment type="similarity">
    <text evidence="1">Belongs to the short-chain dehydrogenases/reductases (SDR) family.</text>
</comment>
<dbReference type="RefSeq" id="XP_016241879.1">
    <property type="nucleotide sequence ID" value="XM_016376603.1"/>
</dbReference>
<dbReference type="AlphaFoldDB" id="A0A0D2BRG4"/>
<reference evidence="4 5" key="1">
    <citation type="submission" date="2015-01" db="EMBL/GenBank/DDBJ databases">
        <title>The Genome Sequence of Exophiala spinifera CBS89968.</title>
        <authorList>
            <consortium name="The Broad Institute Genomics Platform"/>
            <person name="Cuomo C."/>
            <person name="de Hoog S."/>
            <person name="Gorbushina A."/>
            <person name="Stielow B."/>
            <person name="Teixiera M."/>
            <person name="Abouelleil A."/>
            <person name="Chapman S.B."/>
            <person name="Priest M."/>
            <person name="Young S.K."/>
            <person name="Wortman J."/>
            <person name="Nusbaum C."/>
            <person name="Birren B."/>
        </authorList>
    </citation>
    <scope>NUCLEOTIDE SEQUENCE [LARGE SCALE GENOMIC DNA]</scope>
    <source>
        <strain evidence="4 5">CBS 89968</strain>
    </source>
</reference>
<protein>
    <recommendedName>
        <fullName evidence="6">Short-chain dehydrogenase/reductase family protein</fullName>
    </recommendedName>
</protein>
<dbReference type="OrthoDB" id="191139at2759"/>
<keyword evidence="2" id="KW-0521">NADP</keyword>
<keyword evidence="5" id="KW-1185">Reference proteome</keyword>
<dbReference type="InterPro" id="IPR036291">
    <property type="entry name" value="NAD(P)-bd_dom_sf"/>
</dbReference>
<gene>
    <name evidence="4" type="ORF">PV08_02243</name>
</gene>
<dbReference type="PANTHER" id="PTHR24320">
    <property type="entry name" value="RETINOL DEHYDROGENASE"/>
    <property type="match status" value="1"/>
</dbReference>
<evidence type="ECO:0000256" key="1">
    <source>
        <dbReference type="ARBA" id="ARBA00006484"/>
    </source>
</evidence>
<dbReference type="Gene3D" id="3.40.50.720">
    <property type="entry name" value="NAD(P)-binding Rossmann-like Domain"/>
    <property type="match status" value="1"/>
</dbReference>
<keyword evidence="3" id="KW-0560">Oxidoreductase</keyword>
<name>A0A0D2BRG4_9EURO</name>
<evidence type="ECO:0000313" key="5">
    <source>
        <dbReference type="Proteomes" id="UP000053328"/>
    </source>
</evidence>
<evidence type="ECO:0000256" key="2">
    <source>
        <dbReference type="ARBA" id="ARBA00022857"/>
    </source>
</evidence>
<evidence type="ECO:0000256" key="3">
    <source>
        <dbReference type="ARBA" id="ARBA00023002"/>
    </source>
</evidence>